<dbReference type="GO" id="GO:0032259">
    <property type="term" value="P:methylation"/>
    <property type="evidence" value="ECO:0007669"/>
    <property type="project" value="UniProtKB-KW"/>
</dbReference>
<evidence type="ECO:0000256" key="3">
    <source>
        <dbReference type="ARBA" id="ARBA00030757"/>
    </source>
</evidence>
<comment type="caution">
    <text evidence="4">The sequence shown here is derived from an EMBL/GenBank/DDBJ whole genome shotgun (WGS) entry which is preliminary data.</text>
</comment>
<dbReference type="PANTHER" id="PTHR11579">
    <property type="entry name" value="PROTEIN-L-ISOASPARTATE O-METHYLTRANSFERASE"/>
    <property type="match status" value="1"/>
</dbReference>
<dbReference type="GO" id="GO:0004719">
    <property type="term" value="F:protein-L-isoaspartate (D-aspartate) O-methyltransferase activity"/>
    <property type="evidence" value="ECO:0007669"/>
    <property type="project" value="InterPro"/>
</dbReference>
<dbReference type="OrthoDB" id="9798496at2"/>
<dbReference type="RefSeq" id="WP_143555055.1">
    <property type="nucleotide sequence ID" value="NZ_VJWA01000001.1"/>
</dbReference>
<protein>
    <recommendedName>
        <fullName evidence="2">Protein-L-isoaspartate O-methyltransferase</fullName>
    </recommendedName>
    <alternativeName>
        <fullName evidence="3">Protein L-isoaspartyl methyltransferase</fullName>
    </alternativeName>
</protein>
<dbReference type="EMBL" id="VJWA01000001">
    <property type="protein sequence ID" value="TRW17510.1"/>
    <property type="molecule type" value="Genomic_DNA"/>
</dbReference>
<dbReference type="SUPFAM" id="SSF53335">
    <property type="entry name" value="S-adenosyl-L-methionine-dependent methyltransferases"/>
    <property type="match status" value="1"/>
</dbReference>
<evidence type="ECO:0000313" key="4">
    <source>
        <dbReference type="EMBL" id="TRW17510.1"/>
    </source>
</evidence>
<dbReference type="PANTHER" id="PTHR11579:SF18">
    <property type="entry name" value="PROTEIN-L-ISOASPARTATE O-METHYLTRANSFERASE"/>
    <property type="match status" value="1"/>
</dbReference>
<accession>A0A552UH20</accession>
<evidence type="ECO:0000256" key="2">
    <source>
        <dbReference type="ARBA" id="ARBA00013346"/>
    </source>
</evidence>
<reference evidence="4 5" key="1">
    <citation type="submission" date="2019-07" db="EMBL/GenBank/DDBJ databases">
        <title>Novel species isolated from glacier.</title>
        <authorList>
            <person name="Liu Q."/>
            <person name="Xin Y.-H."/>
        </authorList>
    </citation>
    <scope>NUCLEOTIDE SEQUENCE [LARGE SCALE GENOMIC DNA]</scope>
    <source>
        <strain evidence="4 5">LB1R16</strain>
    </source>
</reference>
<evidence type="ECO:0000256" key="1">
    <source>
        <dbReference type="ARBA" id="ARBA00005369"/>
    </source>
</evidence>
<name>A0A552UH20_9SPHN</name>
<dbReference type="InterPro" id="IPR000682">
    <property type="entry name" value="PCMT"/>
</dbReference>
<gene>
    <name evidence="4" type="ORF">FMM06_04955</name>
</gene>
<dbReference type="AlphaFoldDB" id="A0A552UH20"/>
<evidence type="ECO:0000313" key="5">
    <source>
        <dbReference type="Proteomes" id="UP000317894"/>
    </source>
</evidence>
<sequence length="210" mass="21639">MTDFTSLRATMVASQLRTVGVNDLGVVAAMTEVARENFVPAGRELLAYADAAVPLGGGRALVEPLVTGLQLTHARITRDCRVLVIGAGTGYATALIGLLAGRVVGVESDAALVAHAAAQGITLQQRVLTEGAPEDGPYDLIYFDGAITTVPAGLAAQLKPGGRAAAVVRQGGPGRVTVGRFVGDALVGETYIEVDAPLLPGFEKAREFVF</sequence>
<organism evidence="4 5">
    <name type="scientific">Glacieibacterium frigidum</name>
    <dbReference type="NCBI Taxonomy" id="2593303"/>
    <lineage>
        <taxon>Bacteria</taxon>
        <taxon>Pseudomonadati</taxon>
        <taxon>Pseudomonadota</taxon>
        <taxon>Alphaproteobacteria</taxon>
        <taxon>Sphingomonadales</taxon>
        <taxon>Sphingosinicellaceae</taxon>
        <taxon>Glacieibacterium</taxon>
    </lineage>
</organism>
<comment type="similarity">
    <text evidence="1">Belongs to the methyltransferase superfamily. L-isoaspartyl/D-aspartyl protein methyltransferase family.</text>
</comment>
<keyword evidence="5" id="KW-1185">Reference proteome</keyword>
<dbReference type="Gene3D" id="3.40.50.150">
    <property type="entry name" value="Vaccinia Virus protein VP39"/>
    <property type="match status" value="1"/>
</dbReference>
<keyword evidence="4" id="KW-0489">Methyltransferase</keyword>
<dbReference type="Pfam" id="PF01135">
    <property type="entry name" value="PCMT"/>
    <property type="match status" value="1"/>
</dbReference>
<keyword evidence="4" id="KW-0808">Transferase</keyword>
<dbReference type="Proteomes" id="UP000317894">
    <property type="component" value="Unassembled WGS sequence"/>
</dbReference>
<dbReference type="InterPro" id="IPR029063">
    <property type="entry name" value="SAM-dependent_MTases_sf"/>
</dbReference>
<dbReference type="GO" id="GO:0005737">
    <property type="term" value="C:cytoplasm"/>
    <property type="evidence" value="ECO:0007669"/>
    <property type="project" value="TreeGrafter"/>
</dbReference>
<dbReference type="CDD" id="cd02440">
    <property type="entry name" value="AdoMet_MTases"/>
    <property type="match status" value="1"/>
</dbReference>
<proteinExistence type="inferred from homology"/>